<keyword evidence="8 13" id="KW-0406">Ion transport</keyword>
<keyword evidence="9 13" id="KW-0472">Membrane</keyword>
<dbReference type="GO" id="GO:0045259">
    <property type="term" value="C:proton-transporting ATP synthase complex"/>
    <property type="evidence" value="ECO:0007669"/>
    <property type="project" value="UniProtKB-KW"/>
</dbReference>
<dbReference type="RefSeq" id="WP_068369939.1">
    <property type="nucleotide sequence ID" value="NZ_CAIJCT010000016.1"/>
</dbReference>
<evidence type="ECO:0000256" key="15">
    <source>
        <dbReference type="SAM" id="MobiDB-lite"/>
    </source>
</evidence>
<dbReference type="InterPro" id="IPR002146">
    <property type="entry name" value="ATP_synth_b/b'su_bac/chlpt"/>
</dbReference>
<comment type="subcellular location">
    <subcellularLocation>
        <location evidence="13">Cell membrane</location>
        <topology evidence="13">Single-pass membrane protein</topology>
    </subcellularLocation>
    <subcellularLocation>
        <location evidence="12">Endomembrane system</location>
        <topology evidence="12">Single-pass membrane protein</topology>
    </subcellularLocation>
</comment>
<keyword evidence="7 13" id="KW-1133">Transmembrane helix</keyword>
<evidence type="ECO:0000256" key="3">
    <source>
        <dbReference type="ARBA" id="ARBA00022475"/>
    </source>
</evidence>
<evidence type="ECO:0000256" key="8">
    <source>
        <dbReference type="ARBA" id="ARBA00023065"/>
    </source>
</evidence>
<dbReference type="PANTHER" id="PTHR33445">
    <property type="entry name" value="ATP SYNTHASE SUBUNIT B', CHLOROPLASTIC"/>
    <property type="match status" value="1"/>
</dbReference>
<organism evidence="16 17">
    <name type="scientific">Aedoeadaptatus coxii</name>
    <dbReference type="NCBI Taxonomy" id="755172"/>
    <lineage>
        <taxon>Bacteria</taxon>
        <taxon>Bacillati</taxon>
        <taxon>Bacillota</taxon>
        <taxon>Tissierellia</taxon>
        <taxon>Tissierellales</taxon>
        <taxon>Peptoniphilaceae</taxon>
        <taxon>Aedoeadaptatus</taxon>
    </lineage>
</organism>
<name>A0A134AAX3_9FIRM</name>
<feature type="compositionally biased region" description="Basic and acidic residues" evidence="15">
    <location>
        <begin position="76"/>
        <end position="100"/>
    </location>
</feature>
<evidence type="ECO:0000256" key="4">
    <source>
        <dbReference type="ARBA" id="ARBA00022547"/>
    </source>
</evidence>
<keyword evidence="17" id="KW-1185">Reference proteome</keyword>
<comment type="function">
    <text evidence="13">Component of the F(0) channel, it forms part of the peripheral stalk, linking F(1) to F(0).</text>
</comment>
<evidence type="ECO:0000256" key="7">
    <source>
        <dbReference type="ARBA" id="ARBA00022989"/>
    </source>
</evidence>
<keyword evidence="5 13" id="KW-0812">Transmembrane</keyword>
<dbReference type="STRING" id="755172.HMPREF1863_01790"/>
<keyword evidence="10 13" id="KW-0066">ATP synthesis</keyword>
<dbReference type="GO" id="GO:0005886">
    <property type="term" value="C:plasma membrane"/>
    <property type="evidence" value="ECO:0007669"/>
    <property type="project" value="UniProtKB-SubCell"/>
</dbReference>
<evidence type="ECO:0000256" key="9">
    <source>
        <dbReference type="ARBA" id="ARBA00023136"/>
    </source>
</evidence>
<dbReference type="GO" id="GO:0046933">
    <property type="term" value="F:proton-transporting ATP synthase activity, rotational mechanism"/>
    <property type="evidence" value="ECO:0007669"/>
    <property type="project" value="UniProtKB-UniRule"/>
</dbReference>
<sequence>MEIFVVPDLWNVLAQWGATLILFLVIRHFVYQPMNDFLAKRQASIASEIEEAQKERVEAERLKSDYEQKLRDAKEEGAEIIERSRERGRELEKSASEEAQTRATAMIEKAKADIEREKAKARQDVQNETSDLAVMIAEKLLNDTIDEKHNDELINGLIQDLEKRHV</sequence>
<proteinExistence type="inferred from homology"/>
<dbReference type="SUPFAM" id="SSF81573">
    <property type="entry name" value="F1F0 ATP synthase subunit B, membrane domain"/>
    <property type="match status" value="1"/>
</dbReference>
<evidence type="ECO:0000256" key="5">
    <source>
        <dbReference type="ARBA" id="ARBA00022692"/>
    </source>
</evidence>
<evidence type="ECO:0000256" key="10">
    <source>
        <dbReference type="ARBA" id="ARBA00023310"/>
    </source>
</evidence>
<evidence type="ECO:0000313" key="16">
    <source>
        <dbReference type="EMBL" id="KXB64871.1"/>
    </source>
</evidence>
<dbReference type="InterPro" id="IPR050059">
    <property type="entry name" value="ATP_synthase_B_chain"/>
</dbReference>
<keyword evidence="6 13" id="KW-0375">Hydrogen ion transport</keyword>
<comment type="similarity">
    <text evidence="1 13 14">Belongs to the ATPase B chain family.</text>
</comment>
<dbReference type="Pfam" id="PF00430">
    <property type="entry name" value="ATP-synt_B"/>
    <property type="match status" value="1"/>
</dbReference>
<dbReference type="EMBL" id="LSDG01000046">
    <property type="protein sequence ID" value="KXB64871.1"/>
    <property type="molecule type" value="Genomic_DNA"/>
</dbReference>
<dbReference type="OrthoDB" id="9795863at2"/>
<evidence type="ECO:0000256" key="6">
    <source>
        <dbReference type="ARBA" id="ARBA00022781"/>
    </source>
</evidence>
<dbReference type="InterPro" id="IPR028987">
    <property type="entry name" value="ATP_synth_B-like_membr_sf"/>
</dbReference>
<protein>
    <recommendedName>
        <fullName evidence="13">ATP synthase subunit b</fullName>
    </recommendedName>
    <alternativeName>
        <fullName evidence="13">ATP synthase F(0) sector subunit b</fullName>
    </alternativeName>
    <alternativeName>
        <fullName evidence="13">ATPase subunit I</fullName>
    </alternativeName>
    <alternativeName>
        <fullName evidence="13">F-type ATPase subunit b</fullName>
        <shortName evidence="13">F-ATPase subunit b</shortName>
    </alternativeName>
</protein>
<evidence type="ECO:0000256" key="12">
    <source>
        <dbReference type="ARBA" id="ARBA00037847"/>
    </source>
</evidence>
<dbReference type="GO" id="GO:0012505">
    <property type="term" value="C:endomembrane system"/>
    <property type="evidence" value="ECO:0007669"/>
    <property type="project" value="UniProtKB-SubCell"/>
</dbReference>
<evidence type="ECO:0000256" key="2">
    <source>
        <dbReference type="ARBA" id="ARBA00022448"/>
    </source>
</evidence>
<comment type="caution">
    <text evidence="16">The sequence shown here is derived from an EMBL/GenBank/DDBJ whole genome shotgun (WGS) entry which is preliminary data.</text>
</comment>
<keyword evidence="2 13" id="KW-0813">Transport</keyword>
<feature type="region of interest" description="Disordered" evidence="15">
    <location>
        <begin position="76"/>
        <end position="101"/>
    </location>
</feature>
<dbReference type="CDD" id="cd06503">
    <property type="entry name" value="ATP-synt_Fo_b"/>
    <property type="match status" value="1"/>
</dbReference>
<dbReference type="InterPro" id="IPR005864">
    <property type="entry name" value="ATP_synth_F0_bsu_bac"/>
</dbReference>
<dbReference type="PANTHER" id="PTHR33445:SF1">
    <property type="entry name" value="ATP SYNTHASE SUBUNIT B"/>
    <property type="match status" value="1"/>
</dbReference>
<evidence type="ECO:0000256" key="14">
    <source>
        <dbReference type="RuleBase" id="RU003848"/>
    </source>
</evidence>
<accession>A0A134AAX3</accession>
<evidence type="ECO:0000256" key="1">
    <source>
        <dbReference type="ARBA" id="ARBA00005513"/>
    </source>
</evidence>
<comment type="function">
    <text evidence="11 13">F(1)F(0) ATP synthase produces ATP from ADP in the presence of a proton or sodium gradient. F-type ATPases consist of two structural domains, F(1) containing the extramembraneous catalytic core and F(0) containing the membrane proton channel, linked together by a central stalk and a peripheral stalk. During catalysis, ATP synthesis in the catalytic domain of F(1) is coupled via a rotary mechanism of the central stalk subunits to proton translocation.</text>
</comment>
<keyword evidence="3 13" id="KW-1003">Cell membrane</keyword>
<evidence type="ECO:0000256" key="13">
    <source>
        <dbReference type="HAMAP-Rule" id="MF_01398"/>
    </source>
</evidence>
<feature type="transmembrane region" description="Helical" evidence="13">
    <location>
        <begin position="12"/>
        <end position="31"/>
    </location>
</feature>
<dbReference type="Gene3D" id="1.20.5.620">
    <property type="entry name" value="F1F0 ATP synthase subunit B, membrane domain"/>
    <property type="match status" value="1"/>
</dbReference>
<reference evidence="17" key="1">
    <citation type="submission" date="2016-01" db="EMBL/GenBank/DDBJ databases">
        <authorList>
            <person name="Mitreva M."/>
            <person name="Pepin K.H."/>
            <person name="Mihindukulasuriya K.A."/>
            <person name="Fulton R."/>
            <person name="Fronick C."/>
            <person name="O'Laughlin M."/>
            <person name="Miner T."/>
            <person name="Herter B."/>
            <person name="Rosa B.A."/>
            <person name="Cordes M."/>
            <person name="Tomlinson C."/>
            <person name="Wollam A."/>
            <person name="Palsikar V.B."/>
            <person name="Mardis E.R."/>
            <person name="Wilson R.K."/>
        </authorList>
    </citation>
    <scope>NUCLEOTIDE SEQUENCE [LARGE SCALE GENOMIC DNA]</scope>
    <source>
        <strain evidence="17">DNF00729</strain>
    </source>
</reference>
<dbReference type="Proteomes" id="UP000070442">
    <property type="component" value="Unassembled WGS sequence"/>
</dbReference>
<dbReference type="PATRIC" id="fig|755172.3.peg.1746"/>
<evidence type="ECO:0000256" key="11">
    <source>
        <dbReference type="ARBA" id="ARBA00025198"/>
    </source>
</evidence>
<dbReference type="NCBIfam" id="TIGR01144">
    <property type="entry name" value="ATP_synt_b"/>
    <property type="match status" value="1"/>
</dbReference>
<gene>
    <name evidence="13" type="primary">atpF</name>
    <name evidence="16" type="ORF">HMPREF1863_01790</name>
</gene>
<comment type="subunit">
    <text evidence="13">F-type ATPases have 2 components, F(1) - the catalytic core - and F(0) - the membrane proton channel. F(1) has five subunits: alpha(3), beta(3), gamma(1), delta(1), epsilon(1). F(0) has three main subunits: a(1), b(2) and c(10-14). The alpha and beta chains form an alternating ring which encloses part of the gamma chain. F(1) is attached to F(0) by a central stalk formed by the gamma and epsilon chains, while a peripheral stalk is formed by the delta and b chains.</text>
</comment>
<dbReference type="AlphaFoldDB" id="A0A134AAX3"/>
<dbReference type="GO" id="GO:0046961">
    <property type="term" value="F:proton-transporting ATPase activity, rotational mechanism"/>
    <property type="evidence" value="ECO:0007669"/>
    <property type="project" value="TreeGrafter"/>
</dbReference>
<evidence type="ECO:0000313" key="17">
    <source>
        <dbReference type="Proteomes" id="UP000070442"/>
    </source>
</evidence>
<keyword evidence="4 13" id="KW-0138">CF(0)</keyword>
<dbReference type="HAMAP" id="MF_01398">
    <property type="entry name" value="ATP_synth_b_bprime"/>
    <property type="match status" value="1"/>
</dbReference>